<keyword evidence="1" id="KW-0812">Transmembrane</keyword>
<keyword evidence="1" id="KW-1133">Transmembrane helix</keyword>
<evidence type="ECO:0000313" key="3">
    <source>
        <dbReference type="Proteomes" id="UP000054988"/>
    </source>
</evidence>
<reference evidence="2 3" key="1">
    <citation type="submission" date="2015-12" db="EMBL/GenBank/DDBJ databases">
        <title>Draft genome sequence of Moniliophthora roreri, the causal agent of frosty pod rot of cacao.</title>
        <authorList>
            <person name="Aime M.C."/>
            <person name="Diaz-Valderrama J.R."/>
            <person name="Kijpornyongpan T."/>
            <person name="Phillips-Mora W."/>
        </authorList>
    </citation>
    <scope>NUCLEOTIDE SEQUENCE [LARGE SCALE GENOMIC DNA]</scope>
    <source>
        <strain evidence="2 3">MCA 2952</strain>
    </source>
</reference>
<name>A0A0W0FK74_MONRR</name>
<keyword evidence="1" id="KW-0472">Membrane</keyword>
<comment type="caution">
    <text evidence="2">The sequence shown here is derived from an EMBL/GenBank/DDBJ whole genome shotgun (WGS) entry which is preliminary data.</text>
</comment>
<proteinExistence type="predicted"/>
<evidence type="ECO:0000256" key="1">
    <source>
        <dbReference type="SAM" id="Phobius"/>
    </source>
</evidence>
<dbReference type="AlphaFoldDB" id="A0A0W0FK74"/>
<evidence type="ECO:0000313" key="2">
    <source>
        <dbReference type="EMBL" id="KTB36696.1"/>
    </source>
</evidence>
<gene>
    <name evidence="2" type="ORF">WG66_10731</name>
</gene>
<dbReference type="Proteomes" id="UP000054988">
    <property type="component" value="Unassembled WGS sequence"/>
</dbReference>
<feature type="transmembrane region" description="Helical" evidence="1">
    <location>
        <begin position="59"/>
        <end position="83"/>
    </location>
</feature>
<protein>
    <submittedName>
        <fullName evidence="2">Uncharacterized protein</fullName>
    </submittedName>
</protein>
<sequence>MYFTSICHISHISHSLRPKPRSIVEFSTASNDSSHCCLSFNLLTAVDSLTPVLPHTAPAVVVFLVGLLIGSFFWISAGIGYWVMAKKGAVDAELQEKEYEFPAPRKEGREPVKHQLWTLKLTGAGGLKKLCQTYCLSTSLGIDAFWSKLIEFSENPEKWDWNKADCLPEECPKYYKPRVPQGSDQRDADIESEKRFSVSDLHAAIKKEFSGLIMVQVWDNSLASFVAEECSVIIQGHRIAYKYWDQVFSHKGEGHDPSDWRWGKIGKLYNVWKHVADYYLPRTDEEFWAEFTDDKGEHMSFTAISKVLAAHCKAVQAS</sequence>
<organism evidence="2 3">
    <name type="scientific">Moniliophthora roreri</name>
    <name type="common">Frosty pod rot fungus</name>
    <name type="synonym">Monilia roreri</name>
    <dbReference type="NCBI Taxonomy" id="221103"/>
    <lineage>
        <taxon>Eukaryota</taxon>
        <taxon>Fungi</taxon>
        <taxon>Dikarya</taxon>
        <taxon>Basidiomycota</taxon>
        <taxon>Agaricomycotina</taxon>
        <taxon>Agaricomycetes</taxon>
        <taxon>Agaricomycetidae</taxon>
        <taxon>Agaricales</taxon>
        <taxon>Marasmiineae</taxon>
        <taxon>Marasmiaceae</taxon>
        <taxon>Moniliophthora</taxon>
    </lineage>
</organism>
<dbReference type="EMBL" id="LATX01001890">
    <property type="protein sequence ID" value="KTB36696.1"/>
    <property type="molecule type" value="Genomic_DNA"/>
</dbReference>
<accession>A0A0W0FK74</accession>